<keyword evidence="2" id="KW-1185">Reference proteome</keyword>
<comment type="caution">
    <text evidence="1">The sequence shown here is derived from an EMBL/GenBank/DDBJ whole genome shotgun (WGS) entry which is preliminary data.</text>
</comment>
<name>A0ABR1JNZ0_9AGAR</name>
<sequence length="96" mass="10273">MTCERAPDVTFCACRNDISGWVSNCLNCAVNKTDDHSFNESKAQQMMDGYISGCKNLGAELESHQITGNFPNSAPVNRLSVGGLGFVVLAAVMSLL</sequence>
<organism evidence="1 2">
    <name type="scientific">Marasmiellus scandens</name>
    <dbReference type="NCBI Taxonomy" id="2682957"/>
    <lineage>
        <taxon>Eukaryota</taxon>
        <taxon>Fungi</taxon>
        <taxon>Dikarya</taxon>
        <taxon>Basidiomycota</taxon>
        <taxon>Agaricomycotina</taxon>
        <taxon>Agaricomycetes</taxon>
        <taxon>Agaricomycetidae</taxon>
        <taxon>Agaricales</taxon>
        <taxon>Marasmiineae</taxon>
        <taxon>Omphalotaceae</taxon>
        <taxon>Marasmiellus</taxon>
    </lineage>
</organism>
<dbReference type="Proteomes" id="UP001498398">
    <property type="component" value="Unassembled WGS sequence"/>
</dbReference>
<proteinExistence type="predicted"/>
<accession>A0ABR1JNZ0</accession>
<protein>
    <submittedName>
        <fullName evidence="1">Uncharacterized protein</fullName>
    </submittedName>
</protein>
<gene>
    <name evidence="1" type="ORF">VKT23_006378</name>
</gene>
<reference evidence="1 2" key="1">
    <citation type="submission" date="2024-01" db="EMBL/GenBank/DDBJ databases">
        <title>A draft genome for the cacao thread blight pathogen Marasmiellus scandens.</title>
        <authorList>
            <person name="Baruah I.K."/>
            <person name="Leung J."/>
            <person name="Bukari Y."/>
            <person name="Amoako-Attah I."/>
            <person name="Meinhardt L.W."/>
            <person name="Bailey B.A."/>
            <person name="Cohen S.P."/>
        </authorList>
    </citation>
    <scope>NUCLEOTIDE SEQUENCE [LARGE SCALE GENOMIC DNA]</scope>
    <source>
        <strain evidence="1 2">GH-19</strain>
    </source>
</reference>
<dbReference type="EMBL" id="JBANRG010000008">
    <property type="protein sequence ID" value="KAK7464212.1"/>
    <property type="molecule type" value="Genomic_DNA"/>
</dbReference>
<evidence type="ECO:0000313" key="2">
    <source>
        <dbReference type="Proteomes" id="UP001498398"/>
    </source>
</evidence>
<evidence type="ECO:0000313" key="1">
    <source>
        <dbReference type="EMBL" id="KAK7464212.1"/>
    </source>
</evidence>